<reference evidence="6" key="1">
    <citation type="submission" date="2020-10" db="EMBL/GenBank/DDBJ databases">
        <authorList>
            <person name="Gilroy R."/>
        </authorList>
    </citation>
    <scope>NUCLEOTIDE SEQUENCE</scope>
    <source>
        <strain evidence="6">1383</strain>
    </source>
</reference>
<comment type="similarity">
    <text evidence="1">Belongs to the membrane fusion protein (MFP) (TC 8.A.1) family.</text>
</comment>
<evidence type="ECO:0000259" key="3">
    <source>
        <dbReference type="Pfam" id="PF25917"/>
    </source>
</evidence>
<feature type="coiled-coil region" evidence="2">
    <location>
        <begin position="148"/>
        <end position="175"/>
    </location>
</feature>
<protein>
    <submittedName>
        <fullName evidence="6">Efflux RND transporter periplasmic adaptor subunit</fullName>
    </submittedName>
</protein>
<organism evidence="6 7">
    <name type="scientific">Candidatus Merdimorpha stercoravium</name>
    <dbReference type="NCBI Taxonomy" id="2840863"/>
    <lineage>
        <taxon>Bacteria</taxon>
        <taxon>Pseudomonadati</taxon>
        <taxon>Bacteroidota</taxon>
        <taxon>Flavobacteriia</taxon>
        <taxon>Flavobacteriales</taxon>
        <taxon>Candidatus Merdimorpha</taxon>
    </lineage>
</organism>
<dbReference type="InterPro" id="IPR058637">
    <property type="entry name" value="YknX-like_C"/>
</dbReference>
<dbReference type="Pfam" id="PF25989">
    <property type="entry name" value="YknX_C"/>
    <property type="match status" value="1"/>
</dbReference>
<feature type="domain" description="Multidrug resistance protein MdtA-like barrel-sandwich hybrid" evidence="3">
    <location>
        <begin position="78"/>
        <end position="195"/>
    </location>
</feature>
<dbReference type="Gene3D" id="2.40.30.170">
    <property type="match status" value="1"/>
</dbReference>
<dbReference type="Pfam" id="PF25917">
    <property type="entry name" value="BSH_RND"/>
    <property type="match status" value="1"/>
</dbReference>
<dbReference type="EMBL" id="DVLY01000179">
    <property type="protein sequence ID" value="HIT98575.1"/>
    <property type="molecule type" value="Genomic_DNA"/>
</dbReference>
<keyword evidence="2" id="KW-0175">Coiled coil</keyword>
<evidence type="ECO:0000256" key="2">
    <source>
        <dbReference type="SAM" id="Coils"/>
    </source>
</evidence>
<accession>A0A9D1HAD9</accession>
<dbReference type="InterPro" id="IPR006143">
    <property type="entry name" value="RND_pump_MFP"/>
</dbReference>
<evidence type="ECO:0000259" key="5">
    <source>
        <dbReference type="Pfam" id="PF25989"/>
    </source>
</evidence>
<comment type="caution">
    <text evidence="6">The sequence shown here is derived from an EMBL/GenBank/DDBJ whole genome shotgun (WGS) entry which is preliminary data.</text>
</comment>
<evidence type="ECO:0000313" key="6">
    <source>
        <dbReference type="EMBL" id="HIT98575.1"/>
    </source>
</evidence>
<reference evidence="6" key="2">
    <citation type="journal article" date="2021" name="PeerJ">
        <title>Extensive microbial diversity within the chicken gut microbiome revealed by metagenomics and culture.</title>
        <authorList>
            <person name="Gilroy R."/>
            <person name="Ravi A."/>
            <person name="Getino M."/>
            <person name="Pursley I."/>
            <person name="Horton D.L."/>
            <person name="Alikhan N.F."/>
            <person name="Baker D."/>
            <person name="Gharbi K."/>
            <person name="Hall N."/>
            <person name="Watson M."/>
            <person name="Adriaenssens E.M."/>
            <person name="Foster-Nyarko E."/>
            <person name="Jarju S."/>
            <person name="Secka A."/>
            <person name="Antonio M."/>
            <person name="Oren A."/>
            <person name="Chaudhuri R.R."/>
            <person name="La Ragione R."/>
            <person name="Hildebrand F."/>
            <person name="Pallen M.J."/>
        </authorList>
    </citation>
    <scope>NUCLEOTIDE SEQUENCE</scope>
    <source>
        <strain evidence="6">1383</strain>
    </source>
</reference>
<dbReference type="InterPro" id="IPR058792">
    <property type="entry name" value="Beta-barrel_RND_2"/>
</dbReference>
<dbReference type="GO" id="GO:1990281">
    <property type="term" value="C:efflux pump complex"/>
    <property type="evidence" value="ECO:0007669"/>
    <property type="project" value="TreeGrafter"/>
</dbReference>
<dbReference type="GO" id="GO:0015562">
    <property type="term" value="F:efflux transmembrane transporter activity"/>
    <property type="evidence" value="ECO:0007669"/>
    <property type="project" value="TreeGrafter"/>
</dbReference>
<sequence length="367" mass="40211">MTKKAKWAVLAAIALLVIGMVVYPKMKRSAGTIDKTAQGPAKSSSAAKGLNVEAEVLDYCTLTDKIIRTGSTMPDEEVDLSFESSGKIVDIYFQEGSHVKAGELLAKINDAPLQAQLKKLQAQVQLATDRVYRQRTLLEKDAVSQEAFEQVQTEYEQLMADIELVKANIAQTELRAPFDGVIGLRMVSEGAYATPSTVIAKLTKVAPIKIEFSIPESYATQVRKGSKIVFSMEQDGLMKDYNASVFAVESVVDAETRSLKVRALYPNADERIVPGRFVSVEVVREEISNAIAVPSEAVVPEMGRQIVYLYRNGKAQPQEIVLGLRTEDKVQAVQGLEKGDTLLTTGVMQLRTGMDVRIENLKTGGNH</sequence>
<evidence type="ECO:0000256" key="1">
    <source>
        <dbReference type="ARBA" id="ARBA00009477"/>
    </source>
</evidence>
<dbReference type="Proteomes" id="UP000824161">
    <property type="component" value="Unassembled WGS sequence"/>
</dbReference>
<dbReference type="AlphaFoldDB" id="A0A9D1HAD9"/>
<dbReference type="Gene3D" id="2.40.420.20">
    <property type="match status" value="1"/>
</dbReference>
<dbReference type="SUPFAM" id="SSF111369">
    <property type="entry name" value="HlyD-like secretion proteins"/>
    <property type="match status" value="1"/>
</dbReference>
<dbReference type="Gene3D" id="1.10.287.470">
    <property type="entry name" value="Helix hairpin bin"/>
    <property type="match status" value="1"/>
</dbReference>
<dbReference type="Gene3D" id="2.40.50.100">
    <property type="match status" value="1"/>
</dbReference>
<feature type="domain" description="YknX-like C-terminal permuted SH3-like" evidence="5">
    <location>
        <begin position="290"/>
        <end position="357"/>
    </location>
</feature>
<evidence type="ECO:0000313" key="7">
    <source>
        <dbReference type="Proteomes" id="UP000824161"/>
    </source>
</evidence>
<dbReference type="Pfam" id="PF25954">
    <property type="entry name" value="Beta-barrel_RND_2"/>
    <property type="match status" value="1"/>
</dbReference>
<feature type="domain" description="CusB-like beta-barrel" evidence="4">
    <location>
        <begin position="210"/>
        <end position="284"/>
    </location>
</feature>
<dbReference type="PANTHER" id="PTHR30469:SF36">
    <property type="entry name" value="BLL3903 PROTEIN"/>
    <property type="match status" value="1"/>
</dbReference>
<dbReference type="NCBIfam" id="TIGR01730">
    <property type="entry name" value="RND_mfp"/>
    <property type="match status" value="1"/>
</dbReference>
<dbReference type="PANTHER" id="PTHR30469">
    <property type="entry name" value="MULTIDRUG RESISTANCE PROTEIN MDTA"/>
    <property type="match status" value="1"/>
</dbReference>
<name>A0A9D1HAD9_9FLAO</name>
<gene>
    <name evidence="6" type="ORF">IAC44_07045</name>
</gene>
<dbReference type="InterPro" id="IPR058625">
    <property type="entry name" value="MdtA-like_BSH"/>
</dbReference>
<evidence type="ECO:0000259" key="4">
    <source>
        <dbReference type="Pfam" id="PF25954"/>
    </source>
</evidence>
<proteinExistence type="inferred from homology"/>